<dbReference type="Gene3D" id="1.10.274.20">
    <property type="entry name" value="Phenylalanine ammonia-lyase 1, domain 3"/>
    <property type="match status" value="1"/>
</dbReference>
<evidence type="ECO:0000313" key="4">
    <source>
        <dbReference type="Proteomes" id="UP001280581"/>
    </source>
</evidence>
<dbReference type="CDD" id="cd00332">
    <property type="entry name" value="PAL-HAL"/>
    <property type="match status" value="1"/>
</dbReference>
<dbReference type="Pfam" id="PF00221">
    <property type="entry name" value="Lyase_aromatic"/>
    <property type="match status" value="1"/>
</dbReference>
<proteinExistence type="inferred from homology"/>
<dbReference type="InterPro" id="IPR022313">
    <property type="entry name" value="Phe/His_NH3-lyase_AS"/>
</dbReference>
<dbReference type="InterPro" id="IPR005922">
    <property type="entry name" value="Phe_NH3-lyase"/>
</dbReference>
<dbReference type="NCBIfam" id="TIGR01226">
    <property type="entry name" value="phe_am_lyase"/>
    <property type="match status" value="1"/>
</dbReference>
<reference evidence="3 4" key="1">
    <citation type="submission" date="2021-02" db="EMBL/GenBank/DDBJ databases">
        <title>Genome assembly of Pseudopithomyces chartarum.</title>
        <authorList>
            <person name="Jauregui R."/>
            <person name="Singh J."/>
            <person name="Voisey C."/>
        </authorList>
    </citation>
    <scope>NUCLEOTIDE SEQUENCE [LARGE SCALE GENOMIC DNA]</scope>
    <source>
        <strain evidence="3 4">AGR01</strain>
    </source>
</reference>
<dbReference type="InterPro" id="IPR024083">
    <property type="entry name" value="Fumarase/histidase_N"/>
</dbReference>
<dbReference type="PANTHER" id="PTHR10362">
    <property type="entry name" value="HISTIDINE AMMONIA-LYASE"/>
    <property type="match status" value="1"/>
</dbReference>
<comment type="similarity">
    <text evidence="1 2">Belongs to the PAL/histidase family.</text>
</comment>
<accession>A0AAN6LY96</accession>
<dbReference type="PROSITE" id="PS00488">
    <property type="entry name" value="PAL_HISTIDASE"/>
    <property type="match status" value="1"/>
</dbReference>
<dbReference type="SUPFAM" id="SSF48557">
    <property type="entry name" value="L-aspartase-like"/>
    <property type="match status" value="1"/>
</dbReference>
<evidence type="ECO:0000313" key="3">
    <source>
        <dbReference type="EMBL" id="KAK3208390.1"/>
    </source>
</evidence>
<dbReference type="Gene3D" id="1.10.275.10">
    <property type="entry name" value="Fumarase/aspartase (N-terminal domain)"/>
    <property type="match status" value="1"/>
</dbReference>
<dbReference type="EMBL" id="WVTA01000007">
    <property type="protein sequence ID" value="KAK3208390.1"/>
    <property type="molecule type" value="Genomic_DNA"/>
</dbReference>
<organism evidence="3 4">
    <name type="scientific">Pseudopithomyces chartarum</name>
    <dbReference type="NCBI Taxonomy" id="1892770"/>
    <lineage>
        <taxon>Eukaryota</taxon>
        <taxon>Fungi</taxon>
        <taxon>Dikarya</taxon>
        <taxon>Ascomycota</taxon>
        <taxon>Pezizomycotina</taxon>
        <taxon>Dothideomycetes</taxon>
        <taxon>Pleosporomycetidae</taxon>
        <taxon>Pleosporales</taxon>
        <taxon>Massarineae</taxon>
        <taxon>Didymosphaeriaceae</taxon>
        <taxon>Pseudopithomyces</taxon>
    </lineage>
</organism>
<keyword evidence="2" id="KW-0456">Lyase</keyword>
<sequence>MTILHRRGMSKDGALDVEKQISANAIGNKACREDSHFITLTVDSNGNKFDGADMSKTTSKHGTSTSLWENIESVRASGKVFIDGTNLDIASVIAVAKYDCDAYIDVTKGLSDAMHSSVKLLEQHLEKGYSIYGVNTGFGGSADTRTTDLPALQSALLQLTQAGILTEADMTQSLHYLPGSESHSMPVPWVRATMLIRANNAIRGHSGVRLEIVQGIMHLLRKGITPIIPVRGSISASGDLMPLSYVAGVLEGNPDIYVRVQRQGQSQVMPASEALSLCGLEAFVLGPKEGLGLINGTAASAAVACFGLYASTKLVSLTQMLVAMSCEALLGNTESYHPFISSVRPHRGQIECASNILRFLKNSKLAVSLGDQDRFKPGLVQDRYALRGTPQWLGPQIEDFDSAVTQLTTELNSTSDNPLIDTQTGGIYSGANFIASSVASGMEKSRLSLNIIGRLLFSLTSELINPTLNRGLPPNLAADDPSLSFTMKGIDISMAAYMSELAFLANPVTSHVQSAESHNQQINSLALISARYTVQAGDILSQMCAAHLYVVCQALDLRVLYVTFLEHLRQSIGPVTGLLVPEVDFIAHAELDQKVFEALCSSWNSTTSLDLEDRCKAVAAASLPNVINYLHKRNIVASTETLVQYELQMNDFVRCSFIKKRQEFFTKQTTPLYLGCAAKSLYLFVRQDLNVPFHKGLAEHPTVRLSSQINIGIRKTIGSWVSIIHAAIANDRIWTVMDTYFS</sequence>
<evidence type="ECO:0000256" key="1">
    <source>
        <dbReference type="ARBA" id="ARBA00007238"/>
    </source>
</evidence>
<evidence type="ECO:0008006" key="5">
    <source>
        <dbReference type="Google" id="ProtNLM"/>
    </source>
</evidence>
<dbReference type="InterPro" id="IPR023144">
    <property type="entry name" value="Phe_NH3-lyase_shielding_dom_sf"/>
</dbReference>
<dbReference type="GO" id="GO:0016841">
    <property type="term" value="F:ammonia-lyase activity"/>
    <property type="evidence" value="ECO:0007669"/>
    <property type="project" value="InterPro"/>
</dbReference>
<keyword evidence="4" id="KW-1185">Reference proteome</keyword>
<name>A0AAN6LY96_9PLEO</name>
<protein>
    <recommendedName>
        <fullName evidence="5">Phenylalanine ammonia-lyase</fullName>
    </recommendedName>
</protein>
<dbReference type="AlphaFoldDB" id="A0AAN6LY96"/>
<dbReference type="Gene3D" id="1.20.200.10">
    <property type="entry name" value="Fumarase/aspartase (Central domain)"/>
    <property type="match status" value="1"/>
</dbReference>
<dbReference type="GO" id="GO:0006559">
    <property type="term" value="P:L-phenylalanine catabolic process"/>
    <property type="evidence" value="ECO:0007669"/>
    <property type="project" value="InterPro"/>
</dbReference>
<dbReference type="InterPro" id="IPR001106">
    <property type="entry name" value="Aromatic_Lyase"/>
</dbReference>
<dbReference type="GO" id="GO:0005737">
    <property type="term" value="C:cytoplasm"/>
    <property type="evidence" value="ECO:0007669"/>
    <property type="project" value="InterPro"/>
</dbReference>
<dbReference type="InterPro" id="IPR008948">
    <property type="entry name" value="L-Aspartase-like"/>
</dbReference>
<comment type="caution">
    <text evidence="3">The sequence shown here is derived from an EMBL/GenBank/DDBJ whole genome shotgun (WGS) entry which is preliminary data.</text>
</comment>
<gene>
    <name evidence="3" type="ORF">GRF29_77g552768</name>
</gene>
<dbReference type="Proteomes" id="UP001280581">
    <property type="component" value="Unassembled WGS sequence"/>
</dbReference>
<evidence type="ECO:0000256" key="2">
    <source>
        <dbReference type="RuleBase" id="RU003954"/>
    </source>
</evidence>